<feature type="compositionally biased region" description="Basic and acidic residues" evidence="1">
    <location>
        <begin position="317"/>
        <end position="331"/>
    </location>
</feature>
<evidence type="ECO:0000256" key="2">
    <source>
        <dbReference type="SAM" id="Phobius"/>
    </source>
</evidence>
<evidence type="ECO:0000313" key="4">
    <source>
        <dbReference type="Proteomes" id="UP000027073"/>
    </source>
</evidence>
<dbReference type="EMBL" id="KL198008">
    <property type="protein sequence ID" value="KDQ27538.1"/>
    <property type="molecule type" value="Genomic_DNA"/>
</dbReference>
<gene>
    <name evidence="3" type="ORF">PLEOSDRAFT_1083630</name>
</gene>
<protein>
    <submittedName>
        <fullName evidence="3">Uncharacterized protein</fullName>
    </submittedName>
</protein>
<keyword evidence="2" id="KW-1133">Transmembrane helix</keyword>
<dbReference type="STRING" id="1137138.A0A067NHN1"/>
<feature type="region of interest" description="Disordered" evidence="1">
    <location>
        <begin position="317"/>
        <end position="397"/>
    </location>
</feature>
<keyword evidence="2" id="KW-0472">Membrane</keyword>
<dbReference type="InParanoid" id="A0A067NHN1"/>
<proteinExistence type="predicted"/>
<feature type="compositionally biased region" description="Basic and acidic residues" evidence="1">
    <location>
        <begin position="341"/>
        <end position="350"/>
    </location>
</feature>
<feature type="compositionally biased region" description="Basic and acidic residues" evidence="1">
    <location>
        <begin position="362"/>
        <end position="371"/>
    </location>
</feature>
<accession>A0A067NHN1</accession>
<keyword evidence="2" id="KW-0812">Transmembrane</keyword>
<dbReference type="OrthoDB" id="2576334at2759"/>
<dbReference type="HOGENOM" id="CLU_694677_0_0_1"/>
<dbReference type="AlphaFoldDB" id="A0A067NHN1"/>
<dbReference type="VEuPathDB" id="FungiDB:PLEOSDRAFT_1083630"/>
<evidence type="ECO:0000256" key="1">
    <source>
        <dbReference type="SAM" id="MobiDB-lite"/>
    </source>
</evidence>
<dbReference type="Proteomes" id="UP000027073">
    <property type="component" value="Unassembled WGS sequence"/>
</dbReference>
<name>A0A067NHN1_PLEO1</name>
<dbReference type="Gene3D" id="2.60.120.260">
    <property type="entry name" value="Galactose-binding domain-like"/>
    <property type="match status" value="1"/>
</dbReference>
<sequence>MAQTVYTFDVDDISPSISYSPFADTFTTPDLLSGWNPYFTDSGFATFQGQTGNGTSLHISALNGSSVSLQWRGTGIEIRGNATNAGYTVALDGQEPQVLSPQGDTLAKQTDLPDANHTITLTSLTTNPSIPDSFIAFDKFIVTSIPVNDSSSLPIISKPLPEHVINFNGAWSFQNISNAGTSHLSRKKGDRVATQFIASGDTTPPEITPTPTPTPSSGTSTSFPRGTIAAFALAGILGFILITLVLLYFFIWRPRRQRRRWHTQPTPAPRPKEYEASDDVLDIGPSGPRGENSAGVAGFVERRESTRVIERWWERENRRGSGGSKGRESKRASGPRTGFAKWREEVEHGFGGRGLGGLGLRQQRDLCREPDDFGQASEDQEEEKHDIYVSYQEGRFS</sequence>
<feature type="region of interest" description="Disordered" evidence="1">
    <location>
        <begin position="199"/>
        <end position="221"/>
    </location>
</feature>
<evidence type="ECO:0000313" key="3">
    <source>
        <dbReference type="EMBL" id="KDQ27538.1"/>
    </source>
</evidence>
<reference evidence="4" key="1">
    <citation type="journal article" date="2014" name="Proc. Natl. Acad. Sci. U.S.A.">
        <title>Extensive sampling of basidiomycete genomes demonstrates inadequacy of the white-rot/brown-rot paradigm for wood decay fungi.</title>
        <authorList>
            <person name="Riley R."/>
            <person name="Salamov A.A."/>
            <person name="Brown D.W."/>
            <person name="Nagy L.G."/>
            <person name="Floudas D."/>
            <person name="Held B.W."/>
            <person name="Levasseur A."/>
            <person name="Lombard V."/>
            <person name="Morin E."/>
            <person name="Otillar R."/>
            <person name="Lindquist E.A."/>
            <person name="Sun H."/>
            <person name="LaButti K.M."/>
            <person name="Schmutz J."/>
            <person name="Jabbour D."/>
            <person name="Luo H."/>
            <person name="Baker S.E."/>
            <person name="Pisabarro A.G."/>
            <person name="Walton J.D."/>
            <person name="Blanchette R.A."/>
            <person name="Henrissat B."/>
            <person name="Martin F."/>
            <person name="Cullen D."/>
            <person name="Hibbett D.S."/>
            <person name="Grigoriev I.V."/>
        </authorList>
    </citation>
    <scope>NUCLEOTIDE SEQUENCE [LARGE SCALE GENOMIC DNA]</scope>
    <source>
        <strain evidence="4">PC15</strain>
    </source>
</reference>
<organism evidence="3 4">
    <name type="scientific">Pleurotus ostreatus (strain PC15)</name>
    <name type="common">Oyster mushroom</name>
    <dbReference type="NCBI Taxonomy" id="1137138"/>
    <lineage>
        <taxon>Eukaryota</taxon>
        <taxon>Fungi</taxon>
        <taxon>Dikarya</taxon>
        <taxon>Basidiomycota</taxon>
        <taxon>Agaricomycotina</taxon>
        <taxon>Agaricomycetes</taxon>
        <taxon>Agaricomycetidae</taxon>
        <taxon>Agaricales</taxon>
        <taxon>Pleurotineae</taxon>
        <taxon>Pleurotaceae</taxon>
        <taxon>Pleurotus</taxon>
    </lineage>
</organism>
<feature type="transmembrane region" description="Helical" evidence="2">
    <location>
        <begin position="228"/>
        <end position="251"/>
    </location>
</feature>